<dbReference type="GO" id="GO:0005737">
    <property type="term" value="C:cytoplasm"/>
    <property type="evidence" value="ECO:0007669"/>
    <property type="project" value="UniProtKB-SubCell"/>
</dbReference>
<feature type="domain" description="HTH cro/C1-type" evidence="7">
    <location>
        <begin position="12"/>
        <end position="65"/>
    </location>
</feature>
<feature type="repeat" description="TPR" evidence="6">
    <location>
        <begin position="194"/>
        <end position="227"/>
    </location>
</feature>
<evidence type="ECO:0000256" key="3">
    <source>
        <dbReference type="ARBA" id="ARBA00022737"/>
    </source>
</evidence>
<keyword evidence="9" id="KW-1185">Reference proteome</keyword>
<reference evidence="9" key="1">
    <citation type="submission" date="2017-05" db="EMBL/GenBank/DDBJ databases">
        <authorList>
            <person name="Sung H."/>
        </authorList>
    </citation>
    <scope>NUCLEOTIDE SEQUENCE [LARGE SCALE GENOMIC DNA]</scope>
    <source>
        <strain evidence="9">AR23208</strain>
    </source>
</reference>
<dbReference type="OrthoDB" id="290878at2"/>
<evidence type="ECO:0000313" key="8">
    <source>
        <dbReference type="EMBL" id="ARU62108.1"/>
    </source>
</evidence>
<dbReference type="CDD" id="cd00093">
    <property type="entry name" value="HTH_XRE"/>
    <property type="match status" value="1"/>
</dbReference>
<dbReference type="InterPro" id="IPR019734">
    <property type="entry name" value="TPR_rpt"/>
</dbReference>
<dbReference type="SMART" id="SM00530">
    <property type="entry name" value="HTH_XRE"/>
    <property type="match status" value="1"/>
</dbReference>
<dbReference type="PROSITE" id="PS50943">
    <property type="entry name" value="HTH_CROC1"/>
    <property type="match status" value="1"/>
</dbReference>
<dbReference type="Gene3D" id="1.25.40.10">
    <property type="entry name" value="Tetratricopeptide repeat domain"/>
    <property type="match status" value="3"/>
</dbReference>
<keyword evidence="2" id="KW-0963">Cytoplasm</keyword>
<dbReference type="Gene3D" id="1.10.260.40">
    <property type="entry name" value="lambda repressor-like DNA-binding domains"/>
    <property type="match status" value="1"/>
</dbReference>
<dbReference type="AlphaFoldDB" id="A0A1Y0INI5"/>
<accession>A0A1Y0INI5</accession>
<dbReference type="SUPFAM" id="SSF48452">
    <property type="entry name" value="TPR-like"/>
    <property type="match status" value="2"/>
</dbReference>
<protein>
    <recommendedName>
        <fullName evidence="7">HTH cro/C1-type domain-containing protein</fullName>
    </recommendedName>
</protein>
<sequence>MRIVSTSLGQRIRQFRLKKGLTQIELARGLITPSMVSQIESDRARPSYKVLEAIAVRLEIRLEDLIKGGNFDLESSSRYKMAISMIRAQEFQAALPLLNALLENDQHRIPKEKLLLELTQCHVELGNVLEAETVLHQLYQLSNTERNDHLHVEVLLQLGKVAELKNEYPIALFHTSRAWDELQKDGEVEADFQAKILMQLATLHERVGKVAEAAEYYEKALLLNPYNGEDRGMTFLRLAEVYDRQKKFEQAGEYAIKATVLLEEQVSKGQRREMEHRLIMLQRKKSGWKVSVQKLLNLAEQHEQIGDKSKAGKVFADIAFICSENGEIDESWAYAEKARMSLSDTSPTMGQVHRVLSFVYFHRGDEEKGKKHLDNAVKIYKRHGKFAELEEVTLHMCRYLNEKGEHREAFERMELFHTYMTGQLEQRGIVL</sequence>
<dbReference type="InterPro" id="IPR011990">
    <property type="entry name" value="TPR-like_helical_dom_sf"/>
</dbReference>
<dbReference type="InterPro" id="IPR010982">
    <property type="entry name" value="Lambda_DNA-bd_dom_sf"/>
</dbReference>
<dbReference type="Pfam" id="PF07719">
    <property type="entry name" value="TPR_2"/>
    <property type="match status" value="1"/>
</dbReference>
<evidence type="ECO:0000259" key="7">
    <source>
        <dbReference type="PROSITE" id="PS50943"/>
    </source>
</evidence>
<dbReference type="PROSITE" id="PS50293">
    <property type="entry name" value="TPR_REGION"/>
    <property type="match status" value="1"/>
</dbReference>
<dbReference type="Proteomes" id="UP000195437">
    <property type="component" value="Chromosome"/>
</dbReference>
<dbReference type="Pfam" id="PF01381">
    <property type="entry name" value="HTH_3"/>
    <property type="match status" value="1"/>
</dbReference>
<comment type="subcellular location">
    <subcellularLocation>
        <location evidence="1">Cytoplasm</location>
    </subcellularLocation>
</comment>
<dbReference type="KEGG" id="tum:CBW65_14700"/>
<gene>
    <name evidence="8" type="ORF">CBW65_14700</name>
</gene>
<evidence type="ECO:0000256" key="4">
    <source>
        <dbReference type="ARBA" id="ARBA00022803"/>
    </source>
</evidence>
<evidence type="ECO:0000256" key="1">
    <source>
        <dbReference type="ARBA" id="ARBA00004496"/>
    </source>
</evidence>
<dbReference type="PANTHER" id="PTHR46630:SF1">
    <property type="entry name" value="TETRATRICOPEPTIDE REPEAT PROTEIN 29"/>
    <property type="match status" value="1"/>
</dbReference>
<keyword evidence="3" id="KW-0677">Repeat</keyword>
<keyword evidence="4 6" id="KW-0802">TPR repeat</keyword>
<dbReference type="PROSITE" id="PS50005">
    <property type="entry name" value="TPR"/>
    <property type="match status" value="1"/>
</dbReference>
<evidence type="ECO:0000256" key="2">
    <source>
        <dbReference type="ARBA" id="ARBA00022490"/>
    </source>
</evidence>
<proteinExistence type="inferred from homology"/>
<dbReference type="EMBL" id="CP021434">
    <property type="protein sequence ID" value="ARU62108.1"/>
    <property type="molecule type" value="Genomic_DNA"/>
</dbReference>
<name>A0A1Y0INI5_9BACL</name>
<dbReference type="PANTHER" id="PTHR46630">
    <property type="entry name" value="TETRATRICOPEPTIDE REPEAT PROTEIN 29"/>
    <property type="match status" value="1"/>
</dbReference>
<comment type="similarity">
    <text evidence="5">Belongs to the Rap family.</text>
</comment>
<dbReference type="InterPro" id="IPR013105">
    <property type="entry name" value="TPR_2"/>
</dbReference>
<dbReference type="InterPro" id="IPR001387">
    <property type="entry name" value="Cro/C1-type_HTH"/>
</dbReference>
<dbReference type="SMART" id="SM00028">
    <property type="entry name" value="TPR"/>
    <property type="match status" value="4"/>
</dbReference>
<evidence type="ECO:0000313" key="9">
    <source>
        <dbReference type="Proteomes" id="UP000195437"/>
    </source>
</evidence>
<dbReference type="SUPFAM" id="SSF47413">
    <property type="entry name" value="lambda repressor-like DNA-binding domains"/>
    <property type="match status" value="1"/>
</dbReference>
<organism evidence="8 9">
    <name type="scientific">Tumebacillus avium</name>
    <dbReference type="NCBI Taxonomy" id="1903704"/>
    <lineage>
        <taxon>Bacteria</taxon>
        <taxon>Bacillati</taxon>
        <taxon>Bacillota</taxon>
        <taxon>Bacilli</taxon>
        <taxon>Bacillales</taxon>
        <taxon>Alicyclobacillaceae</taxon>
        <taxon>Tumebacillus</taxon>
    </lineage>
</organism>
<dbReference type="InterPro" id="IPR051476">
    <property type="entry name" value="Bac_ResReg_Asp_Phosphatase"/>
</dbReference>
<evidence type="ECO:0000256" key="6">
    <source>
        <dbReference type="PROSITE-ProRule" id="PRU00339"/>
    </source>
</evidence>
<dbReference type="RefSeq" id="WP_087457470.1">
    <property type="nucleotide sequence ID" value="NZ_CP021434.1"/>
</dbReference>
<dbReference type="GO" id="GO:0003677">
    <property type="term" value="F:DNA binding"/>
    <property type="evidence" value="ECO:0007669"/>
    <property type="project" value="InterPro"/>
</dbReference>
<evidence type="ECO:0000256" key="5">
    <source>
        <dbReference type="ARBA" id="ARBA00038253"/>
    </source>
</evidence>